<feature type="chain" id="PRO_5046754555" description="Surface layer protein A domain-containing protein" evidence="1">
    <location>
        <begin position="27"/>
        <end position="187"/>
    </location>
</feature>
<evidence type="ECO:0000256" key="1">
    <source>
        <dbReference type="SAM" id="SignalP"/>
    </source>
</evidence>
<dbReference type="RefSeq" id="WP_203643758.1">
    <property type="nucleotide sequence ID" value="NZ_BOLN01000003.1"/>
</dbReference>
<feature type="signal peptide" evidence="1">
    <location>
        <begin position="1"/>
        <end position="26"/>
    </location>
</feature>
<reference evidence="3" key="1">
    <citation type="journal article" date="2019" name="Int. J. Syst. Evol. Microbiol.">
        <title>The Global Catalogue of Microorganisms (GCM) 10K type strain sequencing project: providing services to taxonomists for standard genome sequencing and annotation.</title>
        <authorList>
            <consortium name="The Broad Institute Genomics Platform"/>
            <consortium name="The Broad Institute Genome Sequencing Center for Infectious Disease"/>
            <person name="Wu L."/>
            <person name="Ma J."/>
        </authorList>
    </citation>
    <scope>NUCLEOTIDE SEQUENCE [LARGE SCALE GENOMIC DNA]</scope>
    <source>
        <strain evidence="3">CCM 8979</strain>
    </source>
</reference>
<name>A0ABW4D0Q0_9LACO</name>
<dbReference type="EMBL" id="JBHTOD010000003">
    <property type="protein sequence ID" value="MFD1455141.1"/>
    <property type="molecule type" value="Genomic_DNA"/>
</dbReference>
<proteinExistence type="predicted"/>
<gene>
    <name evidence="2" type="ORF">ACFQ44_05475</name>
</gene>
<keyword evidence="1" id="KW-0732">Signal</keyword>
<accession>A0ABW4D0Q0</accession>
<protein>
    <recommendedName>
        <fullName evidence="4">Surface layer protein A domain-containing protein</fullName>
    </recommendedName>
</protein>
<sequence length="187" mass="22553">MKHLKWFVLMVALVGGLYLFPQTASAKVYHYNPKSIRGTWYNNTNGKNYRQYYIKTRVTKYHVYVSDGPKGQTPDYRFHTKKHTYSFNHGKKSQRLHVYKVEQGFYEITAGKAKYLKFPSQKYHYKKIIKYWVFIGRPTYHKLRGKNYRVMEQFVHNASAPYQRWYSYQYPKIIKSPGTSYSNQRKL</sequence>
<evidence type="ECO:0008006" key="4">
    <source>
        <dbReference type="Google" id="ProtNLM"/>
    </source>
</evidence>
<comment type="caution">
    <text evidence="2">The sequence shown here is derived from an EMBL/GenBank/DDBJ whole genome shotgun (WGS) entry which is preliminary data.</text>
</comment>
<dbReference type="Proteomes" id="UP001597189">
    <property type="component" value="Unassembled WGS sequence"/>
</dbReference>
<keyword evidence="3" id="KW-1185">Reference proteome</keyword>
<organism evidence="2 3">
    <name type="scientific">Levilactobacillus lanxiensis</name>
    <dbReference type="NCBI Taxonomy" id="2799568"/>
    <lineage>
        <taxon>Bacteria</taxon>
        <taxon>Bacillati</taxon>
        <taxon>Bacillota</taxon>
        <taxon>Bacilli</taxon>
        <taxon>Lactobacillales</taxon>
        <taxon>Lactobacillaceae</taxon>
        <taxon>Levilactobacillus</taxon>
    </lineage>
</organism>
<evidence type="ECO:0000313" key="2">
    <source>
        <dbReference type="EMBL" id="MFD1455141.1"/>
    </source>
</evidence>
<evidence type="ECO:0000313" key="3">
    <source>
        <dbReference type="Proteomes" id="UP001597189"/>
    </source>
</evidence>